<dbReference type="OrthoDB" id="18234at2759"/>
<dbReference type="PANTHER" id="PTHR13239">
    <property type="entry name" value="PROTEIN REQUIRED FOR HYPHAL ANASTOMOSIS HAM-2"/>
    <property type="match status" value="1"/>
</dbReference>
<dbReference type="FunCoup" id="A0A4S2N2A0">
    <property type="interactions" value="24"/>
</dbReference>
<accession>A0A4S2N2A0</accession>
<feature type="region of interest" description="Disordered" evidence="1">
    <location>
        <begin position="821"/>
        <end position="859"/>
    </location>
</feature>
<dbReference type="InterPro" id="IPR021819">
    <property type="entry name" value="Far11/STRP_C"/>
</dbReference>
<feature type="domain" description="Far11/STRP C-terminal" evidence="3">
    <location>
        <begin position="720"/>
        <end position="1202"/>
    </location>
</feature>
<dbReference type="GO" id="GO:0007010">
    <property type="term" value="P:cytoskeleton organization"/>
    <property type="evidence" value="ECO:0007669"/>
    <property type="project" value="TreeGrafter"/>
</dbReference>
<keyword evidence="5" id="KW-1185">Reference proteome</keyword>
<feature type="compositionally biased region" description="Low complexity" evidence="1">
    <location>
        <begin position="136"/>
        <end position="165"/>
    </location>
</feature>
<dbReference type="AlphaFoldDB" id="A0A4S2N2A0"/>
<feature type="compositionally biased region" description="Low complexity" evidence="1">
    <location>
        <begin position="881"/>
        <end position="897"/>
    </location>
</feature>
<proteinExistence type="predicted"/>
<feature type="compositionally biased region" description="Low complexity" evidence="1">
    <location>
        <begin position="74"/>
        <end position="102"/>
    </location>
</feature>
<evidence type="ECO:0000256" key="1">
    <source>
        <dbReference type="SAM" id="MobiDB-lite"/>
    </source>
</evidence>
<dbReference type="Pfam" id="PF11882">
    <property type="entry name" value="DUF3402"/>
    <property type="match status" value="2"/>
</dbReference>
<feature type="compositionally biased region" description="Pro residues" evidence="1">
    <location>
        <begin position="53"/>
        <end position="73"/>
    </location>
</feature>
<dbReference type="InParanoid" id="A0A4S2N2A0"/>
<feature type="compositionally biased region" description="Gly residues" evidence="1">
    <location>
        <begin position="201"/>
        <end position="216"/>
    </location>
</feature>
<evidence type="ECO:0000259" key="2">
    <source>
        <dbReference type="SMART" id="SM01292"/>
    </source>
</evidence>
<name>A0A4S2N2A0_9PEZI</name>
<dbReference type="Pfam" id="PF07923">
    <property type="entry name" value="N1221"/>
    <property type="match status" value="1"/>
</dbReference>
<feature type="domain" description="Far11/STRP N-terminal" evidence="2">
    <location>
        <begin position="295"/>
        <end position="620"/>
    </location>
</feature>
<evidence type="ECO:0000313" key="4">
    <source>
        <dbReference type="EMBL" id="TGZ83126.1"/>
    </source>
</evidence>
<protein>
    <submittedName>
        <fullName evidence="4">N1221-domain-containing protein</fullName>
    </submittedName>
</protein>
<evidence type="ECO:0000259" key="3">
    <source>
        <dbReference type="SMART" id="SM01293"/>
    </source>
</evidence>
<organism evidence="4 5">
    <name type="scientific">Ascodesmis nigricans</name>
    <dbReference type="NCBI Taxonomy" id="341454"/>
    <lineage>
        <taxon>Eukaryota</taxon>
        <taxon>Fungi</taxon>
        <taxon>Dikarya</taxon>
        <taxon>Ascomycota</taxon>
        <taxon>Pezizomycotina</taxon>
        <taxon>Pezizomycetes</taxon>
        <taxon>Pezizales</taxon>
        <taxon>Ascodesmidaceae</taxon>
        <taxon>Ascodesmis</taxon>
    </lineage>
</organism>
<dbReference type="InterPro" id="IPR012486">
    <property type="entry name" value="Far11/STRP_N"/>
</dbReference>
<feature type="region of interest" description="Disordered" evidence="1">
    <location>
        <begin position="1"/>
        <end position="269"/>
    </location>
</feature>
<feature type="compositionally biased region" description="Polar residues" evidence="1">
    <location>
        <begin position="1"/>
        <end position="48"/>
    </location>
</feature>
<dbReference type="SMART" id="SM01292">
    <property type="entry name" value="N1221"/>
    <property type="match status" value="1"/>
</dbReference>
<dbReference type="SMART" id="SM01293">
    <property type="entry name" value="DUF3402"/>
    <property type="match status" value="1"/>
</dbReference>
<evidence type="ECO:0000313" key="5">
    <source>
        <dbReference type="Proteomes" id="UP000298138"/>
    </source>
</evidence>
<dbReference type="STRING" id="341454.A0A4S2N2A0"/>
<sequence length="1227" mass="134574">MPDDSYTNECSTIIPTAANTDRISPPSHNRPSQFALSSNPHLSRSLLLSATIPPQPPHRGPSNPPTLPLPAPPTITTTTASATPPAATSAPSASNSLAAPVVGRRRRSSSVRLEEHPLNPDNIGIHSKPAPKPGNTGSAAGSLATLSSSTSSSSASASASSASTALNKQKIGGGSSDSNGNGAKNSGGGGNTGISNNEIGAGAGAGETGDAGGGGKMQNSSTGANAGPGAGLRIDTSRAQQQQQQVQQGGDGGRGQNGDTTGSGQQGMGAQDMIQDSLSLQQLRRLVGEGGRIVQPEYAFEYRPSQDLETELNEWFSYSESELAMVIGGAKQTFEIIYTTLSLRPGQASPGRQSHWVTSKDVKRRRFISRCLDLMEHVDQAERIKGLEAISFIAQGVYGETRSEGEQMDWIKSNVPLLRETGAFEAVYNCLRKALAKEWEFAQQTTAAASGVIEAPDPNELLSEKAANRRELKQSMTILYFMLETTRLTSEEETPEDRIGFDTKLEAFRDQLAMLPGEGGFLGFLLRTISRVRWEENADLPLMHLLLLAWKATLLQFGSPETHLKRVKKFARVATGLSPEVDKSKITASPLDYHLFRQDLIAKYPAYDPPKSLFPFEMPSFLPSLTEREAVRTGGNNDVLLGGKGSIDNLVSIVERGVHIATPAPSPPPSPAPAAGGKTQKKHNYQTNNQFPFLYPPSEGEVVGAVGQPWWRAEEAGGVPTSIKEAGDLFSSRLRTTMAMKQLWNEKEAFEKSRRGWMVGEEERELEKEKWKVEDRVPRWEEKRLRGVQEVYQAALPQLQSLVIVMFKVMLQSIAVAPPPAPAPAPPPPQNTYAGDGESNGLSKMVVSDPAPNDGDVGASNSLRHSWSIFDRRRGGGGLGTIDEGGSTSWEQQQAQQQAEREAEEAKQWEEFDGVRNREIASKAVTGLLLMLLKWFRVSHILKFEYLTQLLLDSNYIPLLLKILNQQDVVAHLTAQSDHAERTYFRICNLHSLHPRPLNTPGSSSPDSACPPPILRHPNQSLNPRDSPPPPPQESLPSNPDSFDGGANGIPEMITLFSWRNFFTSTNLMRILQKVVKNKAHRNLALVQYKSSLLLRKALKCPQRQLRLYTLKVFKGQVPYCGRKWRQSNMRVITSIYLHCRPELRDDWLAGGDIDEEVEESVPQENALRALTMFYNTRRWPKEMGMEEKMREAEMDFFVRELEKLAFSAEVQEEEEGAEWEGVVYAG</sequence>
<feature type="region of interest" description="Disordered" evidence="1">
    <location>
        <begin position="874"/>
        <end position="897"/>
    </location>
</feature>
<dbReference type="GO" id="GO:0005829">
    <property type="term" value="C:cytosol"/>
    <property type="evidence" value="ECO:0007669"/>
    <property type="project" value="TreeGrafter"/>
</dbReference>
<dbReference type="EMBL" id="ML220114">
    <property type="protein sequence ID" value="TGZ83126.1"/>
    <property type="molecule type" value="Genomic_DNA"/>
</dbReference>
<feature type="region of interest" description="Disordered" evidence="1">
    <location>
        <begin position="998"/>
        <end position="1044"/>
    </location>
</feature>
<dbReference type="InterPro" id="IPR040185">
    <property type="entry name" value="Far11/STRP"/>
</dbReference>
<gene>
    <name evidence="4" type="ORF">EX30DRAFT_384492</name>
</gene>
<dbReference type="PANTHER" id="PTHR13239:SF4">
    <property type="entry name" value="AT25231P"/>
    <property type="match status" value="1"/>
</dbReference>
<reference evidence="4 5" key="1">
    <citation type="submission" date="2019-04" db="EMBL/GenBank/DDBJ databases">
        <title>Comparative genomics and transcriptomics to analyze fruiting body development in filamentous ascomycetes.</title>
        <authorList>
            <consortium name="DOE Joint Genome Institute"/>
            <person name="Lutkenhaus R."/>
            <person name="Traeger S."/>
            <person name="Breuer J."/>
            <person name="Kuo A."/>
            <person name="Lipzen A."/>
            <person name="Pangilinan J."/>
            <person name="Dilworth D."/>
            <person name="Sandor L."/>
            <person name="Poggeler S."/>
            <person name="Barry K."/>
            <person name="Grigoriev I.V."/>
            <person name="Nowrousian M."/>
        </authorList>
    </citation>
    <scope>NUCLEOTIDE SEQUENCE [LARGE SCALE GENOMIC DNA]</scope>
    <source>
        <strain evidence="4 5">CBS 389.68</strain>
    </source>
</reference>
<feature type="region of interest" description="Disordered" evidence="1">
    <location>
        <begin position="660"/>
        <end position="683"/>
    </location>
</feature>
<dbReference type="Proteomes" id="UP000298138">
    <property type="component" value="Unassembled WGS sequence"/>
</dbReference>
<feature type="compositionally biased region" description="Pro residues" evidence="1">
    <location>
        <begin position="821"/>
        <end position="830"/>
    </location>
</feature>